<keyword evidence="2" id="KW-1185">Reference proteome</keyword>
<feature type="non-terminal residue" evidence="1">
    <location>
        <position position="1"/>
    </location>
</feature>
<organism evidence="1 2">
    <name type="scientific">Vigna angularis var. angularis</name>
    <dbReference type="NCBI Taxonomy" id="157739"/>
    <lineage>
        <taxon>Eukaryota</taxon>
        <taxon>Viridiplantae</taxon>
        <taxon>Streptophyta</taxon>
        <taxon>Embryophyta</taxon>
        <taxon>Tracheophyta</taxon>
        <taxon>Spermatophyta</taxon>
        <taxon>Magnoliopsida</taxon>
        <taxon>eudicotyledons</taxon>
        <taxon>Gunneridae</taxon>
        <taxon>Pentapetalae</taxon>
        <taxon>rosids</taxon>
        <taxon>fabids</taxon>
        <taxon>Fabales</taxon>
        <taxon>Fabaceae</taxon>
        <taxon>Papilionoideae</taxon>
        <taxon>50 kb inversion clade</taxon>
        <taxon>NPAAA clade</taxon>
        <taxon>indigoferoid/millettioid clade</taxon>
        <taxon>Phaseoleae</taxon>
        <taxon>Vigna</taxon>
    </lineage>
</organism>
<evidence type="ECO:0000313" key="2">
    <source>
        <dbReference type="Proteomes" id="UP000291084"/>
    </source>
</evidence>
<proteinExistence type="predicted"/>
<gene>
    <name evidence="1" type="primary">Vigan.01G299200</name>
    <name evidence="1" type="ORF">VIGAN_01299200</name>
</gene>
<name>A0A0S3R3D9_PHAAN</name>
<evidence type="ECO:0000313" key="1">
    <source>
        <dbReference type="EMBL" id="BAT75172.1"/>
    </source>
</evidence>
<dbReference type="Proteomes" id="UP000291084">
    <property type="component" value="Chromosome 1"/>
</dbReference>
<protein>
    <submittedName>
        <fullName evidence="1">Uncharacterized protein</fullName>
    </submittedName>
</protein>
<sequence>ATWLSQYSFNDSFPQNFNSWRSCLIHTSSHVVKDIDRYSASALDLATTLCFLLFQDIRFPPSRTQYPVVDLLSIGEPAQSASQYPSI</sequence>
<reference evidence="1 2" key="1">
    <citation type="journal article" date="2015" name="Sci. Rep.">
        <title>The power of single molecule real-time sequencing technology in the de novo assembly of a eukaryotic genome.</title>
        <authorList>
            <person name="Sakai H."/>
            <person name="Naito K."/>
            <person name="Ogiso-Tanaka E."/>
            <person name="Takahashi Y."/>
            <person name="Iseki K."/>
            <person name="Muto C."/>
            <person name="Satou K."/>
            <person name="Teruya K."/>
            <person name="Shiroma A."/>
            <person name="Shimoji M."/>
            <person name="Hirano T."/>
            <person name="Itoh T."/>
            <person name="Kaga A."/>
            <person name="Tomooka N."/>
        </authorList>
    </citation>
    <scope>NUCLEOTIDE SEQUENCE [LARGE SCALE GENOMIC DNA]</scope>
    <source>
        <strain evidence="2">cv. Shumari</strain>
    </source>
</reference>
<dbReference type="AlphaFoldDB" id="A0A0S3R3D9"/>
<dbReference type="EMBL" id="AP015034">
    <property type="protein sequence ID" value="BAT75172.1"/>
    <property type="molecule type" value="Genomic_DNA"/>
</dbReference>
<accession>A0A0S3R3D9</accession>